<dbReference type="AlphaFoldDB" id="A0A1Z3N7T4"/>
<proteinExistence type="predicted"/>
<evidence type="ECO:0000313" key="2">
    <source>
        <dbReference type="EMBL" id="ASD63515.1"/>
    </source>
</evidence>
<accession>A0A1Z3N7T4</accession>
<feature type="signal peptide" evidence="1">
    <location>
        <begin position="1"/>
        <end position="19"/>
    </location>
</feature>
<protein>
    <recommendedName>
        <fullName evidence="4">Lipoprotein</fullName>
    </recommendedName>
</protein>
<dbReference type="EMBL" id="CP020946">
    <property type="protein sequence ID" value="ASD63515.1"/>
    <property type="molecule type" value="Genomic_DNA"/>
</dbReference>
<dbReference type="Proteomes" id="UP000197003">
    <property type="component" value="Chromosome"/>
</dbReference>
<gene>
    <name evidence="2" type="ORF">B9G79_07995</name>
</gene>
<evidence type="ECO:0000313" key="3">
    <source>
        <dbReference type="Proteomes" id="UP000197003"/>
    </source>
</evidence>
<feature type="chain" id="PRO_5013097091" description="Lipoprotein" evidence="1">
    <location>
        <begin position="20"/>
        <end position="140"/>
    </location>
</feature>
<organism evidence="2 3">
    <name type="scientific">Bdellovibrio bacteriovorus</name>
    <dbReference type="NCBI Taxonomy" id="959"/>
    <lineage>
        <taxon>Bacteria</taxon>
        <taxon>Pseudomonadati</taxon>
        <taxon>Bdellovibrionota</taxon>
        <taxon>Bdellovibrionia</taxon>
        <taxon>Bdellovibrionales</taxon>
        <taxon>Pseudobdellovibrionaceae</taxon>
        <taxon>Bdellovibrio</taxon>
    </lineage>
</organism>
<keyword evidence="1" id="KW-0732">Signal</keyword>
<dbReference type="RefSeq" id="WP_088565051.1">
    <property type="nucleotide sequence ID" value="NZ_CP020946.1"/>
</dbReference>
<dbReference type="PROSITE" id="PS51257">
    <property type="entry name" value="PROKAR_LIPOPROTEIN"/>
    <property type="match status" value="1"/>
</dbReference>
<name>A0A1Z3N7T4_BDEBC</name>
<sequence>MNKVYLRFGLITAATIFTAACAHHPDVRAGADGIHRVVIASEDTDQGSREAIRQANSFCKERNQTAAFINESSKYNGDYDEKTYKNAKKASKAAQVLGSATYVLGGQTESTAGGIVGLGGAVADGVLGNGYNVEMKFKCM</sequence>
<reference evidence="2 3" key="1">
    <citation type="submission" date="2017-04" db="EMBL/GenBank/DDBJ databases">
        <title>Whole genome sequence of Bdellovibrio bacteriovorus strain SSB218315.</title>
        <authorList>
            <person name="Oyedara O."/>
            <person name="Rodriguez-Perez M.A."/>
        </authorList>
    </citation>
    <scope>NUCLEOTIDE SEQUENCE [LARGE SCALE GENOMIC DNA]</scope>
    <source>
        <strain evidence="2 3">SSB218315</strain>
    </source>
</reference>
<evidence type="ECO:0008006" key="4">
    <source>
        <dbReference type="Google" id="ProtNLM"/>
    </source>
</evidence>
<dbReference type="OrthoDB" id="5295192at2"/>
<evidence type="ECO:0000256" key="1">
    <source>
        <dbReference type="SAM" id="SignalP"/>
    </source>
</evidence>